<accession>A0A1I4AYQ4</accession>
<proteinExistence type="predicted"/>
<protein>
    <submittedName>
        <fullName evidence="1">Zn-binding Pro-Ala-Ala-Arg (PAAR) domain-containing protein, incolved in TypeVI secretion</fullName>
    </submittedName>
</protein>
<comment type="caution">
    <text evidence="1">The sequence shown here is derived from an EMBL/GenBank/DDBJ whole genome shotgun (WGS) entry which is preliminary data.</text>
</comment>
<keyword evidence="2" id="KW-1185">Reference proteome</keyword>
<dbReference type="Pfam" id="PF05488">
    <property type="entry name" value="PAAR_motif"/>
    <property type="match status" value="1"/>
</dbReference>
<organism evidence="1 2">
    <name type="scientific">Candidatus Pantoea symbiotica</name>
    <dbReference type="NCBI Taxonomy" id="1884370"/>
    <lineage>
        <taxon>Bacteria</taxon>
        <taxon>Pseudomonadati</taxon>
        <taxon>Pseudomonadota</taxon>
        <taxon>Gammaproteobacteria</taxon>
        <taxon>Enterobacterales</taxon>
        <taxon>Erwiniaceae</taxon>
        <taxon>Pantoea</taxon>
    </lineage>
</organism>
<evidence type="ECO:0000313" key="2">
    <source>
        <dbReference type="Proteomes" id="UP000198841"/>
    </source>
</evidence>
<dbReference type="EMBL" id="FOSD01000008">
    <property type="protein sequence ID" value="SFK60981.1"/>
    <property type="molecule type" value="Genomic_DNA"/>
</dbReference>
<dbReference type="InterPro" id="IPR008727">
    <property type="entry name" value="PAAR_motif"/>
</dbReference>
<dbReference type="Proteomes" id="UP000198841">
    <property type="component" value="Unassembled WGS sequence"/>
</dbReference>
<dbReference type="Gene3D" id="2.60.200.60">
    <property type="match status" value="1"/>
</dbReference>
<evidence type="ECO:0000313" key="1">
    <source>
        <dbReference type="EMBL" id="SFK60981.1"/>
    </source>
</evidence>
<dbReference type="RefSeq" id="WP_008103777.1">
    <property type="nucleotide sequence ID" value="NZ_FOSD01000008.1"/>
</dbReference>
<name>A0A1I4AYQ4_9GAMM</name>
<gene>
    <name evidence="1" type="ORF">SAMN05518863_108187</name>
</gene>
<dbReference type="CDD" id="cd14744">
    <property type="entry name" value="PAAR_CT_2"/>
    <property type="match status" value="1"/>
</dbReference>
<sequence length="87" mass="8963">MTLKKLVRVGDTLKPYGGEVLSGSFDAYGKPVACVNDKAKCNEHGMTTLIQGATNSTVNGKAVALDGHKCACGCTLVSSLPDMDVCG</sequence>
<reference evidence="1 2" key="1">
    <citation type="submission" date="2016-10" db="EMBL/GenBank/DDBJ databases">
        <authorList>
            <person name="Varghese N."/>
            <person name="Submissions S."/>
        </authorList>
    </citation>
    <scope>NUCLEOTIDE SEQUENCE [LARGE SCALE GENOMIC DNA]</scope>
    <source>
        <strain evidence="1 2">YR512</strain>
    </source>
</reference>